<keyword evidence="1" id="KW-0812">Transmembrane</keyword>
<evidence type="ECO:0000256" key="1">
    <source>
        <dbReference type="SAM" id="Phobius"/>
    </source>
</evidence>
<name>A0A849VLX8_9HYPH</name>
<keyword evidence="1" id="KW-1133">Transmembrane helix</keyword>
<accession>A0A849VLX8</accession>
<protein>
    <submittedName>
        <fullName evidence="2">Uncharacterized protein</fullName>
    </submittedName>
</protein>
<dbReference type="EMBL" id="JABUMX010000001">
    <property type="protein sequence ID" value="NTS30888.1"/>
    <property type="molecule type" value="Genomic_DNA"/>
</dbReference>
<gene>
    <name evidence="2" type="ORF">HQ945_06445</name>
</gene>
<reference evidence="2 3" key="1">
    <citation type="submission" date="2020-05" db="EMBL/GenBank/DDBJ databases">
        <authorList>
            <person name="Kim M.K."/>
        </authorList>
    </citation>
    <scope>NUCLEOTIDE SEQUENCE [LARGE SCALE GENOMIC DNA]</scope>
    <source>
        <strain evidence="2 3">BT25</strain>
    </source>
</reference>
<evidence type="ECO:0000313" key="3">
    <source>
        <dbReference type="Proteomes" id="UP000550508"/>
    </source>
</evidence>
<evidence type="ECO:0000313" key="2">
    <source>
        <dbReference type="EMBL" id="NTS30888.1"/>
    </source>
</evidence>
<proteinExistence type="predicted"/>
<keyword evidence="1" id="KW-0472">Membrane</keyword>
<dbReference type="RefSeq" id="WP_027230524.1">
    <property type="nucleotide sequence ID" value="NZ_JABUMX010000001.1"/>
</dbReference>
<keyword evidence="3" id="KW-1185">Reference proteome</keyword>
<dbReference type="AlphaFoldDB" id="A0A849VLX8"/>
<comment type="caution">
    <text evidence="2">The sequence shown here is derived from an EMBL/GenBank/DDBJ whole genome shotgun (WGS) entry which is preliminary data.</text>
</comment>
<sequence length="77" mass="8627">MKKTRDYYDDDSRDARSFLVKVCDYGVAILLLAGLFYSTFLDVQGRFKPSNAEIVAARQAKIASEHAKLEAPVTIVE</sequence>
<dbReference type="Proteomes" id="UP000550508">
    <property type="component" value="Unassembled WGS sequence"/>
</dbReference>
<organism evidence="2 3">
    <name type="scientific">Phyllobacterium pellucidum</name>
    <dbReference type="NCBI Taxonomy" id="2740464"/>
    <lineage>
        <taxon>Bacteria</taxon>
        <taxon>Pseudomonadati</taxon>
        <taxon>Pseudomonadota</taxon>
        <taxon>Alphaproteobacteria</taxon>
        <taxon>Hyphomicrobiales</taxon>
        <taxon>Phyllobacteriaceae</taxon>
        <taxon>Phyllobacterium</taxon>
    </lineage>
</organism>
<feature type="transmembrane region" description="Helical" evidence="1">
    <location>
        <begin position="22"/>
        <end position="40"/>
    </location>
</feature>